<feature type="domain" description="Formin GTPase-binding" evidence="2">
    <location>
        <begin position="329"/>
        <end position="626"/>
    </location>
</feature>
<feature type="region of interest" description="Disordered" evidence="1">
    <location>
        <begin position="361"/>
        <end position="495"/>
    </location>
</feature>
<feature type="compositionally biased region" description="Polar residues" evidence="1">
    <location>
        <begin position="182"/>
        <end position="198"/>
    </location>
</feature>
<feature type="compositionally biased region" description="Basic and acidic residues" evidence="1">
    <location>
        <begin position="221"/>
        <end position="233"/>
    </location>
</feature>
<evidence type="ECO:0000259" key="2">
    <source>
        <dbReference type="SMART" id="SM01140"/>
    </source>
</evidence>
<dbReference type="InterPro" id="IPR016024">
    <property type="entry name" value="ARM-type_fold"/>
</dbReference>
<dbReference type="SMART" id="SM01140">
    <property type="entry name" value="Drf_GBD"/>
    <property type="match status" value="1"/>
</dbReference>
<feature type="compositionally biased region" description="Low complexity" evidence="1">
    <location>
        <begin position="162"/>
        <end position="177"/>
    </location>
</feature>
<gene>
    <name evidence="3" type="ORF">NA57DRAFT_30165</name>
</gene>
<dbReference type="OrthoDB" id="2155261at2759"/>
<evidence type="ECO:0000313" key="4">
    <source>
        <dbReference type="Proteomes" id="UP000799772"/>
    </source>
</evidence>
<feature type="compositionally biased region" description="Basic and acidic residues" evidence="1">
    <location>
        <begin position="111"/>
        <end position="127"/>
    </location>
</feature>
<dbReference type="Proteomes" id="UP000799772">
    <property type="component" value="Unassembled WGS sequence"/>
</dbReference>
<dbReference type="AlphaFoldDB" id="A0A9P4MBE1"/>
<dbReference type="Pfam" id="PF06371">
    <property type="entry name" value="Drf_GBD"/>
    <property type="match status" value="1"/>
</dbReference>
<dbReference type="SUPFAM" id="SSF48371">
    <property type="entry name" value="ARM repeat"/>
    <property type="match status" value="1"/>
</dbReference>
<feature type="region of interest" description="Disordered" evidence="1">
    <location>
        <begin position="810"/>
        <end position="842"/>
    </location>
</feature>
<dbReference type="GO" id="GO:0003779">
    <property type="term" value="F:actin binding"/>
    <property type="evidence" value="ECO:0007669"/>
    <property type="project" value="InterPro"/>
</dbReference>
<feature type="compositionally biased region" description="Basic and acidic residues" evidence="1">
    <location>
        <begin position="823"/>
        <end position="832"/>
    </location>
</feature>
<dbReference type="GO" id="GO:0031267">
    <property type="term" value="F:small GTPase binding"/>
    <property type="evidence" value="ECO:0007669"/>
    <property type="project" value="InterPro"/>
</dbReference>
<dbReference type="EMBL" id="ML978121">
    <property type="protein sequence ID" value="KAF2104275.1"/>
    <property type="molecule type" value="Genomic_DNA"/>
</dbReference>
<evidence type="ECO:0000313" key="3">
    <source>
        <dbReference type="EMBL" id="KAF2104275.1"/>
    </source>
</evidence>
<dbReference type="InterPro" id="IPR011989">
    <property type="entry name" value="ARM-like"/>
</dbReference>
<name>A0A9P4MBE1_9PEZI</name>
<dbReference type="Gene3D" id="1.25.10.10">
    <property type="entry name" value="Leucine-rich Repeat Variant"/>
    <property type="match status" value="1"/>
</dbReference>
<keyword evidence="4" id="KW-1185">Reference proteome</keyword>
<dbReference type="GO" id="GO:0030036">
    <property type="term" value="P:actin cytoskeleton organization"/>
    <property type="evidence" value="ECO:0007669"/>
    <property type="project" value="InterPro"/>
</dbReference>
<feature type="compositionally biased region" description="Polar residues" evidence="1">
    <location>
        <begin position="435"/>
        <end position="445"/>
    </location>
</feature>
<feature type="compositionally biased region" description="Basic and acidic residues" evidence="1">
    <location>
        <begin position="453"/>
        <end position="467"/>
    </location>
</feature>
<feature type="compositionally biased region" description="Polar residues" evidence="1">
    <location>
        <begin position="486"/>
        <end position="495"/>
    </location>
</feature>
<feature type="compositionally biased region" description="Basic and acidic residues" evidence="1">
    <location>
        <begin position="261"/>
        <end position="293"/>
    </location>
</feature>
<feature type="region of interest" description="Disordered" evidence="1">
    <location>
        <begin position="1"/>
        <end position="310"/>
    </location>
</feature>
<accession>A0A9P4MBE1</accession>
<protein>
    <recommendedName>
        <fullName evidence="2">Formin GTPase-binding domain-containing protein</fullName>
    </recommendedName>
</protein>
<dbReference type="InterPro" id="IPR010473">
    <property type="entry name" value="GTPase-bd"/>
</dbReference>
<feature type="compositionally biased region" description="Polar residues" evidence="1">
    <location>
        <begin position="32"/>
        <end position="57"/>
    </location>
</feature>
<proteinExistence type="predicted"/>
<comment type="caution">
    <text evidence="3">The sequence shown here is derived from an EMBL/GenBank/DDBJ whole genome shotgun (WGS) entry which is preliminary data.</text>
</comment>
<organism evidence="3 4">
    <name type="scientific">Rhizodiscina lignyota</name>
    <dbReference type="NCBI Taxonomy" id="1504668"/>
    <lineage>
        <taxon>Eukaryota</taxon>
        <taxon>Fungi</taxon>
        <taxon>Dikarya</taxon>
        <taxon>Ascomycota</taxon>
        <taxon>Pezizomycotina</taxon>
        <taxon>Dothideomycetes</taxon>
        <taxon>Pleosporomycetidae</taxon>
        <taxon>Aulographales</taxon>
        <taxon>Rhizodiscinaceae</taxon>
        <taxon>Rhizodiscina</taxon>
    </lineage>
</organism>
<sequence length="878" mass="97494">MLPPERQQHKRTKSSSVIKSIIAPKAHKRNPSQDTYGSTQVSQQIESPYGYGNSSTPMLPADHPHSGQSVLGEIANHGNGPATPRKSTQEARGRPDGPYTRQKSSESTAMLEKDGRRSRRQKDDTKPKKSKSSTNLTNLFSKNRSSKDLTQLAKQPRDKENTTPPSSATANTAPTTPIWAQFASQQLGVQEHSTTQKIPLNDEWTRADTELYTPQDYSPSKQKDYFGVEEPRLAKRTMRPKSVEMGLSSAKAFFQPISSKSSDEHRQKNNQEDKPKRRPEVPKLDTHQNDRTKLTGNATTPASPAKKGSRVMAAVAAFNGKAKDAEAEFAMDQKSLDAAFEAVLDSRNIPEPMRQKMRTLKASVKMDFIRSDKVDGAPTPTEATSPEKIANRDDTRSGSKKFTKSKGSSKNAEAIDDGDLDDRPMTPKRGRPRSRTFTFSKGDSSPSKKHKGGERDASTHRRDKSVDIPKSPSTTSLSASRHAETSTRSQKTTAPSEFVQYLHNTPKPQDIEVGRLHKLRLLLRNETVAWVDSFICEGGMTEIVALLHRIMEIEWREEHDDALLHEALLCLKGLCTTALAQQKLCEVETTLFPSLLGMLFDKERKGPSEFNTRGIIVSLLFTHLCSASSAQLPSRARAILSYLRDPAPPEGSGPLPFVLDMHQPRPYRVWCKEIVDVTKEVFWIFLHQLNVISLPSNAATVEPKARHFPPPRPPVPAAPYVGGVEWDATNYLASHLDLLNGLLASLPAQGERNELRKLTRDSGFEKVMGGNLRTCKEKFYGSVHCALRTWVAAAHDDEWDIKDVRFGPKLDEPKSVKSSPKKKAGEKMEKAPQLEVPKTDLSPLGGELGLEIPSGVVMMKETENLPDGLTTDNWTFEV</sequence>
<feature type="compositionally biased region" description="Polar residues" evidence="1">
    <location>
        <begin position="140"/>
        <end position="153"/>
    </location>
</feature>
<reference evidence="3" key="1">
    <citation type="journal article" date="2020" name="Stud. Mycol.">
        <title>101 Dothideomycetes genomes: a test case for predicting lifestyles and emergence of pathogens.</title>
        <authorList>
            <person name="Haridas S."/>
            <person name="Albert R."/>
            <person name="Binder M."/>
            <person name="Bloem J."/>
            <person name="Labutti K."/>
            <person name="Salamov A."/>
            <person name="Andreopoulos B."/>
            <person name="Baker S."/>
            <person name="Barry K."/>
            <person name="Bills G."/>
            <person name="Bluhm B."/>
            <person name="Cannon C."/>
            <person name="Castanera R."/>
            <person name="Culley D."/>
            <person name="Daum C."/>
            <person name="Ezra D."/>
            <person name="Gonzalez J."/>
            <person name="Henrissat B."/>
            <person name="Kuo A."/>
            <person name="Liang C."/>
            <person name="Lipzen A."/>
            <person name="Lutzoni F."/>
            <person name="Magnuson J."/>
            <person name="Mondo S."/>
            <person name="Nolan M."/>
            <person name="Ohm R."/>
            <person name="Pangilinan J."/>
            <person name="Park H.-J."/>
            <person name="Ramirez L."/>
            <person name="Alfaro M."/>
            <person name="Sun H."/>
            <person name="Tritt A."/>
            <person name="Yoshinaga Y."/>
            <person name="Zwiers L.-H."/>
            <person name="Turgeon B."/>
            <person name="Goodwin S."/>
            <person name="Spatafora J."/>
            <person name="Crous P."/>
            <person name="Grigoriev I."/>
        </authorList>
    </citation>
    <scope>NUCLEOTIDE SEQUENCE</scope>
    <source>
        <strain evidence="3">CBS 133067</strain>
    </source>
</reference>
<evidence type="ECO:0000256" key="1">
    <source>
        <dbReference type="SAM" id="MobiDB-lite"/>
    </source>
</evidence>